<dbReference type="PROSITE" id="PS50887">
    <property type="entry name" value="GGDEF"/>
    <property type="match status" value="1"/>
</dbReference>
<evidence type="ECO:0000259" key="2">
    <source>
        <dbReference type="PROSITE" id="PS50887"/>
    </source>
</evidence>
<dbReference type="InterPro" id="IPR052163">
    <property type="entry name" value="DGC-Regulatory_Protein"/>
</dbReference>
<feature type="domain" description="GGDEF" evidence="2">
    <location>
        <begin position="258"/>
        <end position="391"/>
    </location>
</feature>
<dbReference type="EMBL" id="FOLD01000030">
    <property type="protein sequence ID" value="SFD61015.1"/>
    <property type="molecule type" value="Genomic_DNA"/>
</dbReference>
<accession>A0A1I1TRL0</accession>
<dbReference type="InterPro" id="IPR029787">
    <property type="entry name" value="Nucleotide_cyclase"/>
</dbReference>
<keyword evidence="1" id="KW-0812">Transmembrane</keyword>
<gene>
    <name evidence="3" type="ORF">SAMN05216204_1303</name>
</gene>
<dbReference type="Proteomes" id="UP000198639">
    <property type="component" value="Unassembled WGS sequence"/>
</dbReference>
<dbReference type="Gene3D" id="3.30.70.270">
    <property type="match status" value="1"/>
</dbReference>
<organism evidence="3 4">
    <name type="scientific">Massilia yuzhufengensis</name>
    <dbReference type="NCBI Taxonomy" id="1164594"/>
    <lineage>
        <taxon>Bacteria</taxon>
        <taxon>Pseudomonadati</taxon>
        <taxon>Pseudomonadota</taxon>
        <taxon>Betaproteobacteria</taxon>
        <taxon>Burkholderiales</taxon>
        <taxon>Oxalobacteraceae</taxon>
        <taxon>Telluria group</taxon>
        <taxon>Massilia</taxon>
    </lineage>
</organism>
<dbReference type="PANTHER" id="PTHR46663:SF2">
    <property type="entry name" value="GGDEF DOMAIN-CONTAINING PROTEIN"/>
    <property type="match status" value="1"/>
</dbReference>
<evidence type="ECO:0000256" key="1">
    <source>
        <dbReference type="SAM" id="Phobius"/>
    </source>
</evidence>
<dbReference type="CDD" id="cd19410">
    <property type="entry name" value="HK9-like_sensor"/>
    <property type="match status" value="1"/>
</dbReference>
<keyword evidence="1" id="KW-0472">Membrane</keyword>
<reference evidence="4" key="1">
    <citation type="submission" date="2016-10" db="EMBL/GenBank/DDBJ databases">
        <authorList>
            <person name="Varghese N."/>
            <person name="Submissions S."/>
        </authorList>
    </citation>
    <scope>NUCLEOTIDE SEQUENCE [LARGE SCALE GENOMIC DNA]</scope>
    <source>
        <strain evidence="4">CGMCC 1.12041</strain>
    </source>
</reference>
<keyword evidence="4" id="KW-1185">Reference proteome</keyword>
<dbReference type="SUPFAM" id="SSF55073">
    <property type="entry name" value="Nucleotide cyclase"/>
    <property type="match status" value="1"/>
</dbReference>
<dbReference type="Pfam" id="PF00990">
    <property type="entry name" value="GGDEF"/>
    <property type="match status" value="1"/>
</dbReference>
<dbReference type="OrthoDB" id="9812260at2"/>
<dbReference type="InterPro" id="IPR007891">
    <property type="entry name" value="CHASE3"/>
</dbReference>
<evidence type="ECO:0000313" key="3">
    <source>
        <dbReference type="EMBL" id="SFD61015.1"/>
    </source>
</evidence>
<sequence length="412" mass="45195">MPTSYVVPAPPLRRSGITLVLALALIAAMSIFFVRDVVALRQAMGELRTNDTARIQVRNVLLNLLDAETGQRGYLLTADPDYLAPYLAGRTRVRESLRLAEQSGYRDPQFLGNVRRLSQVTESKLEELERTIALTRRGDGVRAANIVREGFGRARMLEARQLIFGEVTRLRLVRERTLEAFNDRLLRAAVTLVLILSTVIAMAASAWRSLSAAARRNNELAKHLALEASHDVLTGLPNRRFFERWARRLAAESLRSGKSFTLLAIDLDRFKGVNDTHGHGVGDEVLKEVANRFQALLRSGEFLARLGGDEFVVLMEGAFSHDEIASIGQRLIDVLPPSLHPQLARHAVGASVGAASFPQDGTELECLMQAADEALYVSKRGGRGILSFARGAPTTPCAGGSAPLDDLPVFVR</sequence>
<dbReference type="InterPro" id="IPR000160">
    <property type="entry name" value="GGDEF_dom"/>
</dbReference>
<keyword evidence="1" id="KW-1133">Transmembrane helix</keyword>
<dbReference type="PANTHER" id="PTHR46663">
    <property type="entry name" value="DIGUANYLATE CYCLASE DGCT-RELATED"/>
    <property type="match status" value="1"/>
</dbReference>
<dbReference type="CDD" id="cd01949">
    <property type="entry name" value="GGDEF"/>
    <property type="match status" value="1"/>
</dbReference>
<evidence type="ECO:0000313" key="4">
    <source>
        <dbReference type="Proteomes" id="UP000198639"/>
    </source>
</evidence>
<dbReference type="Pfam" id="PF05227">
    <property type="entry name" value="CHASE3"/>
    <property type="match status" value="1"/>
</dbReference>
<name>A0A1I1TRL0_9BURK</name>
<dbReference type="InterPro" id="IPR043128">
    <property type="entry name" value="Rev_trsase/Diguanyl_cyclase"/>
</dbReference>
<dbReference type="STRING" id="1164594.SAMN05216204_1303"/>
<protein>
    <submittedName>
        <fullName evidence="3">Diguanylate cyclase (GGDEF) domain-containing protein</fullName>
    </submittedName>
</protein>
<dbReference type="AlphaFoldDB" id="A0A1I1TRL0"/>
<dbReference type="SMART" id="SM00267">
    <property type="entry name" value="GGDEF"/>
    <property type="match status" value="1"/>
</dbReference>
<feature type="transmembrane region" description="Helical" evidence="1">
    <location>
        <begin position="185"/>
        <end position="207"/>
    </location>
</feature>
<proteinExistence type="predicted"/>
<dbReference type="NCBIfam" id="TIGR00254">
    <property type="entry name" value="GGDEF"/>
    <property type="match status" value="1"/>
</dbReference>
<feature type="transmembrane region" description="Helical" evidence="1">
    <location>
        <begin position="15"/>
        <end position="34"/>
    </location>
</feature>